<evidence type="ECO:0000256" key="1">
    <source>
        <dbReference type="SAM" id="MobiDB-lite"/>
    </source>
</evidence>
<dbReference type="KEGG" id="tgi:RBB81_19430"/>
<name>A0AAU7YYH7_9BACT</name>
<reference evidence="3" key="2">
    <citation type="journal article" date="2024" name="Environ. Microbiol.">
        <title>Genome analysis and description of Tunturibacter gen. nov. expands the diversity of Terriglobia in tundra soils.</title>
        <authorList>
            <person name="Messyasz A."/>
            <person name="Mannisto M.K."/>
            <person name="Kerkhof L.J."/>
            <person name="Haggblom M.M."/>
        </authorList>
    </citation>
    <scope>NUCLEOTIDE SEQUENCE</scope>
    <source>
        <strain evidence="3">M8UP39</strain>
    </source>
</reference>
<proteinExistence type="predicted"/>
<feature type="compositionally biased region" description="Basic and acidic residues" evidence="1">
    <location>
        <begin position="311"/>
        <end position="336"/>
    </location>
</feature>
<feature type="transmembrane region" description="Helical" evidence="2">
    <location>
        <begin position="388"/>
        <end position="408"/>
    </location>
</feature>
<evidence type="ECO:0000256" key="2">
    <source>
        <dbReference type="SAM" id="Phobius"/>
    </source>
</evidence>
<feature type="compositionally biased region" description="Polar residues" evidence="1">
    <location>
        <begin position="454"/>
        <end position="472"/>
    </location>
</feature>
<feature type="region of interest" description="Disordered" evidence="1">
    <location>
        <begin position="304"/>
        <end position="349"/>
    </location>
</feature>
<dbReference type="AlphaFoldDB" id="A0AAU7YYH7"/>
<keyword evidence="2" id="KW-0472">Membrane</keyword>
<feature type="transmembrane region" description="Helical" evidence="2">
    <location>
        <begin position="270"/>
        <end position="290"/>
    </location>
</feature>
<feature type="compositionally biased region" description="Polar residues" evidence="1">
    <location>
        <begin position="486"/>
        <end position="504"/>
    </location>
</feature>
<feature type="transmembrane region" description="Helical" evidence="2">
    <location>
        <begin position="173"/>
        <end position="199"/>
    </location>
</feature>
<dbReference type="RefSeq" id="WP_353071805.1">
    <property type="nucleotide sequence ID" value="NZ_CP132938.1"/>
</dbReference>
<keyword evidence="2" id="KW-1133">Transmembrane helix</keyword>
<protein>
    <recommendedName>
        <fullName evidence="4">Membrane protein 6-pyruvoyl-tetrahydropterin synthase-related domain-containing protein</fullName>
    </recommendedName>
</protein>
<feature type="transmembrane region" description="Helical" evidence="2">
    <location>
        <begin position="77"/>
        <end position="99"/>
    </location>
</feature>
<evidence type="ECO:0000313" key="3">
    <source>
        <dbReference type="EMBL" id="XCB21734.1"/>
    </source>
</evidence>
<feature type="transmembrane region" description="Helical" evidence="2">
    <location>
        <begin position="354"/>
        <end position="376"/>
    </location>
</feature>
<organism evidence="3">
    <name type="scientific">Tunturiibacter gelidiferens</name>
    <dbReference type="NCBI Taxonomy" id="3069689"/>
    <lineage>
        <taxon>Bacteria</taxon>
        <taxon>Pseudomonadati</taxon>
        <taxon>Acidobacteriota</taxon>
        <taxon>Terriglobia</taxon>
        <taxon>Terriglobales</taxon>
        <taxon>Acidobacteriaceae</taxon>
        <taxon>Tunturiibacter</taxon>
    </lineage>
</organism>
<feature type="transmembrane region" description="Helical" evidence="2">
    <location>
        <begin position="415"/>
        <end position="433"/>
    </location>
</feature>
<feature type="transmembrane region" description="Helical" evidence="2">
    <location>
        <begin position="142"/>
        <end position="161"/>
    </location>
</feature>
<keyword evidence="2" id="KW-0812">Transmembrane</keyword>
<evidence type="ECO:0008006" key="4">
    <source>
        <dbReference type="Google" id="ProtNLM"/>
    </source>
</evidence>
<feature type="transmembrane region" description="Helical" evidence="2">
    <location>
        <begin position="111"/>
        <end position="130"/>
    </location>
</feature>
<gene>
    <name evidence="3" type="ORF">RBB81_19430</name>
</gene>
<dbReference type="EMBL" id="CP132938">
    <property type="protein sequence ID" value="XCB21734.1"/>
    <property type="molecule type" value="Genomic_DNA"/>
</dbReference>
<sequence length="595" mass="65025">MQRDRLPYLLIPLAACIAILPLILHGCSCGHDFDFHLLNWMEAAHQFSHGNLHPHWAYTAAYNAGEPRFVFYPPLSWTLGAILTVIFPITATPILYTWLALTASGLAFHRLARAFAPPTASLLAAILYTVNPYMLFTAYERTAYAELLAAAFIPLLLHAILRERVTIPGIAIPIALLWLTNAPAAVMSCYALALLTLLRLARPSDTPRKDIAVNTISGTILGLGLAAFYIVPAAYERHYVQIAMAIIPNMRIQDNFLFHHTGDLPHDQVLHTASLLAVIILALTVLAIAISRLHCPAIAKARTKLSNTREQPTKNQHELVKEASSRPKRSEVERPPHFAKPAVAPDHSHNSSPLASLATLTIAITLLLTPLTAFIWNHAPELAFLQFPWRFLAILAAVFGLSAALALTRVHLKPLTCTLIAITLAAALTYPAYTLFRQSCDEEDTPAAREALFHSNQGTDPTDEYTPTTADNDSLAHNDPAFWLSPNPNSKAPTDTQPSPTPTHLTIDAPIAEDLILNLRDYPSWHITLNGASDSTRDQRDDGLIALPIPAGSSTVTITHVQTPDQTLGDAISLIAIATLLLLLFRKPKPQPALP</sequence>
<feature type="transmembrane region" description="Helical" evidence="2">
    <location>
        <begin position="211"/>
        <end position="231"/>
    </location>
</feature>
<reference evidence="3" key="1">
    <citation type="submission" date="2023-08" db="EMBL/GenBank/DDBJ databases">
        <authorList>
            <person name="Messyasz A."/>
            <person name="Mannisto M.K."/>
            <person name="Kerkhof L.J."/>
            <person name="Haggblom M."/>
        </authorList>
    </citation>
    <scope>NUCLEOTIDE SEQUENCE</scope>
    <source>
        <strain evidence="3">M8UP39</strain>
    </source>
</reference>
<accession>A0AAU7YYH7</accession>
<feature type="region of interest" description="Disordered" evidence="1">
    <location>
        <begin position="454"/>
        <end position="504"/>
    </location>
</feature>